<accession>A0ABV4XHB5</accession>
<reference evidence="1 2" key="1">
    <citation type="submission" date="2024-09" db="EMBL/GenBank/DDBJ databases">
        <title>Floridaenema gen nov. (Aerosakkonemataceae, Aerosakkonematales ord. nov., Cyanobacteria) from benthic tropical and subtropical fresh waters, with the description of four new species.</title>
        <authorList>
            <person name="Moretto J.A."/>
            <person name="Berthold D.E."/>
            <person name="Lefler F.W."/>
            <person name="Huang I.-S."/>
            <person name="Laughinghouse H. IV."/>
        </authorList>
    </citation>
    <scope>NUCLEOTIDE SEQUENCE [LARGE SCALE GENOMIC DNA]</scope>
    <source>
        <strain evidence="1 2">BLCC-F46</strain>
    </source>
</reference>
<evidence type="ECO:0000313" key="1">
    <source>
        <dbReference type="EMBL" id="MFB2882211.1"/>
    </source>
</evidence>
<organism evidence="1 2">
    <name type="scientific">Floridaenema aerugineum BLCC-F46</name>
    <dbReference type="NCBI Taxonomy" id="3153654"/>
    <lineage>
        <taxon>Bacteria</taxon>
        <taxon>Bacillati</taxon>
        <taxon>Cyanobacteriota</taxon>
        <taxon>Cyanophyceae</taxon>
        <taxon>Oscillatoriophycideae</taxon>
        <taxon>Aerosakkonematales</taxon>
        <taxon>Aerosakkonemataceae</taxon>
        <taxon>Floridanema</taxon>
        <taxon>Floridanema aerugineum</taxon>
    </lineage>
</organism>
<name>A0ABV4XHB5_9CYAN</name>
<comment type="caution">
    <text evidence="1">The sequence shown here is derived from an EMBL/GenBank/DDBJ whole genome shotgun (WGS) entry which is preliminary data.</text>
</comment>
<protein>
    <submittedName>
        <fullName evidence="1">Uncharacterized protein</fullName>
    </submittedName>
</protein>
<sequence length="110" mass="12275">MTEEELLGVIEQAAREGWTELDLSGKDLTVLPREIGKLTQLKKLILGKYDKTAKLFADEFYRTLALGWPVDAAIQTTRNAISIEVGQDKPDFATPVLYMRAKDGIIMSGF</sequence>
<gene>
    <name evidence="1" type="ORF">ACE1CC_35645</name>
</gene>
<evidence type="ECO:0000313" key="2">
    <source>
        <dbReference type="Proteomes" id="UP001576774"/>
    </source>
</evidence>
<keyword evidence="2" id="KW-1185">Reference proteome</keyword>
<dbReference type="EMBL" id="JBHFNQ010000260">
    <property type="protein sequence ID" value="MFB2882211.1"/>
    <property type="molecule type" value="Genomic_DNA"/>
</dbReference>
<dbReference type="InterPro" id="IPR032675">
    <property type="entry name" value="LRR_dom_sf"/>
</dbReference>
<dbReference type="Gene3D" id="3.80.10.10">
    <property type="entry name" value="Ribonuclease Inhibitor"/>
    <property type="match status" value="1"/>
</dbReference>
<dbReference type="RefSeq" id="WP_413275168.1">
    <property type="nucleotide sequence ID" value="NZ_JBHFNQ010000260.1"/>
</dbReference>
<dbReference type="Proteomes" id="UP001576774">
    <property type="component" value="Unassembled WGS sequence"/>
</dbReference>
<proteinExistence type="predicted"/>